<keyword evidence="2" id="KW-0804">Transcription</keyword>
<accession>A0A316ETF1</accession>
<dbReference type="InterPro" id="IPR036388">
    <property type="entry name" value="WH-like_DNA-bd_sf"/>
</dbReference>
<dbReference type="EMBL" id="QGGR01000064">
    <property type="protein sequence ID" value="PWK26450.1"/>
    <property type="molecule type" value="Genomic_DNA"/>
</dbReference>
<keyword evidence="5" id="KW-1185">Reference proteome</keyword>
<evidence type="ECO:0000256" key="1">
    <source>
        <dbReference type="ARBA" id="ARBA00023015"/>
    </source>
</evidence>
<dbReference type="SUPFAM" id="SSF55781">
    <property type="entry name" value="GAF domain-like"/>
    <property type="match status" value="1"/>
</dbReference>
<keyword evidence="1" id="KW-0805">Transcription regulation</keyword>
<dbReference type="Gene3D" id="3.30.450.40">
    <property type="match status" value="1"/>
</dbReference>
<dbReference type="InterPro" id="IPR003018">
    <property type="entry name" value="GAF"/>
</dbReference>
<feature type="domain" description="GAF" evidence="3">
    <location>
        <begin position="16"/>
        <end position="143"/>
    </location>
</feature>
<dbReference type="AlphaFoldDB" id="A0A316ETF1"/>
<proteinExistence type="predicted"/>
<organism evidence="4 5">
    <name type="scientific">Actinoplanes xinjiangensis</name>
    <dbReference type="NCBI Taxonomy" id="512350"/>
    <lineage>
        <taxon>Bacteria</taxon>
        <taxon>Bacillati</taxon>
        <taxon>Actinomycetota</taxon>
        <taxon>Actinomycetes</taxon>
        <taxon>Micromonosporales</taxon>
        <taxon>Micromonosporaceae</taxon>
        <taxon>Actinoplanes</taxon>
    </lineage>
</organism>
<dbReference type="Proteomes" id="UP000245697">
    <property type="component" value="Unassembled WGS sequence"/>
</dbReference>
<name>A0A316ETF1_9ACTN</name>
<evidence type="ECO:0000256" key="2">
    <source>
        <dbReference type="ARBA" id="ARBA00023163"/>
    </source>
</evidence>
<reference evidence="4 5" key="1">
    <citation type="submission" date="2018-05" db="EMBL/GenBank/DDBJ databases">
        <title>Genomic Encyclopedia of Archaeal and Bacterial Type Strains, Phase II (KMG-II): from individual species to whole genera.</title>
        <authorList>
            <person name="Goeker M."/>
        </authorList>
    </citation>
    <scope>NUCLEOTIDE SEQUENCE [LARGE SCALE GENOMIC DNA]</scope>
    <source>
        <strain evidence="4 5">DSM 45184</strain>
    </source>
</reference>
<evidence type="ECO:0000259" key="3">
    <source>
        <dbReference type="Pfam" id="PF13185"/>
    </source>
</evidence>
<evidence type="ECO:0000313" key="5">
    <source>
        <dbReference type="Proteomes" id="UP000245697"/>
    </source>
</evidence>
<dbReference type="OrthoDB" id="7466251at2"/>
<sequence length="221" mass="23512">MVAEPADPVVARLCRLCERAVSSLSAVGAGLSVVAQNNQFSLLAAADPASERLEELQLVLGEGPCIDAAAARRPALIADLGQVEPTRWPVYADAVRDAGIGAIFAFPLQIGAAQLGVLDLFRAEPGPLSGSELRHAFDLADEAVTILLDGQEQRSAKRSSDDVMAGPVELFQAQGMVMIQVGGTLTEAMARIRAHAYAEDRRLIDVAREILGHDLRFDSDQ</sequence>
<protein>
    <submittedName>
        <fullName evidence="4">GAF domain-containing protein</fullName>
    </submittedName>
</protein>
<comment type="caution">
    <text evidence="4">The sequence shown here is derived from an EMBL/GenBank/DDBJ whole genome shotgun (WGS) entry which is preliminary data.</text>
</comment>
<dbReference type="Gene3D" id="1.10.10.10">
    <property type="entry name" value="Winged helix-like DNA-binding domain superfamily/Winged helix DNA-binding domain"/>
    <property type="match status" value="1"/>
</dbReference>
<evidence type="ECO:0000313" key="4">
    <source>
        <dbReference type="EMBL" id="PWK26450.1"/>
    </source>
</evidence>
<dbReference type="InterPro" id="IPR029016">
    <property type="entry name" value="GAF-like_dom_sf"/>
</dbReference>
<gene>
    <name evidence="4" type="ORF">BC793_16415</name>
</gene>
<dbReference type="Pfam" id="PF13185">
    <property type="entry name" value="GAF_2"/>
    <property type="match status" value="1"/>
</dbReference>